<dbReference type="GeneID" id="94367396"/>
<protein>
    <submittedName>
        <fullName evidence="3">Anti-sigma factor</fullName>
    </submittedName>
</protein>
<dbReference type="OrthoDB" id="9816387at2"/>
<dbReference type="GO" id="GO:0016989">
    <property type="term" value="F:sigma factor antagonist activity"/>
    <property type="evidence" value="ECO:0007669"/>
    <property type="project" value="TreeGrafter"/>
</dbReference>
<evidence type="ECO:0000313" key="3">
    <source>
        <dbReference type="EMBL" id="PWE26600.1"/>
    </source>
</evidence>
<dbReference type="GO" id="GO:0005886">
    <property type="term" value="C:plasma membrane"/>
    <property type="evidence" value="ECO:0007669"/>
    <property type="project" value="InterPro"/>
</dbReference>
<reference evidence="3 4" key="1">
    <citation type="submission" date="2018-05" db="EMBL/GenBank/DDBJ databases">
        <title>Pararhodobacter marina sp. nov., isolated from deep-sea water of the Indian Ocean.</title>
        <authorList>
            <person name="Lai Q.Sr."/>
            <person name="Liu X."/>
            <person name="Shao Z."/>
        </authorList>
    </citation>
    <scope>NUCLEOTIDE SEQUENCE [LARGE SCALE GENOMIC DNA]</scope>
    <source>
        <strain evidence="3 4">CIC4N-9</strain>
    </source>
</reference>
<dbReference type="PANTHER" id="PTHR37461">
    <property type="entry name" value="ANTI-SIGMA-K FACTOR RSKA"/>
    <property type="match status" value="1"/>
</dbReference>
<accession>A0A2U2C3Y6</accession>
<keyword evidence="1" id="KW-0472">Membrane</keyword>
<proteinExistence type="predicted"/>
<dbReference type="AlphaFoldDB" id="A0A2U2C3Y6"/>
<dbReference type="GO" id="GO:0006417">
    <property type="term" value="P:regulation of translation"/>
    <property type="evidence" value="ECO:0007669"/>
    <property type="project" value="TreeGrafter"/>
</dbReference>
<evidence type="ECO:0000313" key="4">
    <source>
        <dbReference type="Proteomes" id="UP000244940"/>
    </source>
</evidence>
<gene>
    <name evidence="3" type="ORF">C4N9_21100</name>
</gene>
<keyword evidence="1" id="KW-0812">Transmembrane</keyword>
<comment type="caution">
    <text evidence="3">The sequence shown here is derived from an EMBL/GenBank/DDBJ whole genome shotgun (WGS) entry which is preliminary data.</text>
</comment>
<sequence length="228" mass="24123">MSDIFEPDDWPPDDRDDLLAAEYVLGVLSGDERRSAQTRSETDGAFAERVAHWERRLALLNAAYEEGPVDPGTLEKVEAALFGEPAATPEPALATRRQGAGWRLWFAGALSAAVVVLAVLFWPQPTAAPLVARLDAGELAFDASYQAGVLQVAHRGPEAEEGRDYELWSIGADGVPRSLGILRGEAIEIPAELDAGVTLAVSLEPLGGSPDAGPTGPVLMTAELTLGD</sequence>
<evidence type="ECO:0000259" key="2">
    <source>
        <dbReference type="Pfam" id="PF10099"/>
    </source>
</evidence>
<organism evidence="3 4">
    <name type="scientific">Pararhodobacter marinus</name>
    <dbReference type="NCBI Taxonomy" id="2184063"/>
    <lineage>
        <taxon>Bacteria</taxon>
        <taxon>Pseudomonadati</taxon>
        <taxon>Pseudomonadota</taxon>
        <taxon>Alphaproteobacteria</taxon>
        <taxon>Rhodobacterales</taxon>
        <taxon>Paracoccaceae</taxon>
        <taxon>Pararhodobacter</taxon>
    </lineage>
</organism>
<name>A0A2U2C3Y6_9RHOB</name>
<dbReference type="PANTHER" id="PTHR37461:SF1">
    <property type="entry name" value="ANTI-SIGMA-K FACTOR RSKA"/>
    <property type="match status" value="1"/>
</dbReference>
<dbReference type="RefSeq" id="WP_109535324.1">
    <property type="nucleotide sequence ID" value="NZ_QEYD01000018.1"/>
</dbReference>
<dbReference type="InterPro" id="IPR018764">
    <property type="entry name" value="RskA_C"/>
</dbReference>
<dbReference type="InterPro" id="IPR051474">
    <property type="entry name" value="Anti-sigma-K/W_factor"/>
</dbReference>
<dbReference type="Proteomes" id="UP000244940">
    <property type="component" value="Unassembled WGS sequence"/>
</dbReference>
<feature type="transmembrane region" description="Helical" evidence="1">
    <location>
        <begin position="104"/>
        <end position="123"/>
    </location>
</feature>
<feature type="domain" description="Anti-sigma K factor RskA C-terminal" evidence="2">
    <location>
        <begin position="110"/>
        <end position="218"/>
    </location>
</feature>
<dbReference type="EMBL" id="QEYD01000018">
    <property type="protein sequence ID" value="PWE26600.1"/>
    <property type="molecule type" value="Genomic_DNA"/>
</dbReference>
<evidence type="ECO:0000256" key="1">
    <source>
        <dbReference type="SAM" id="Phobius"/>
    </source>
</evidence>
<dbReference type="Pfam" id="PF10099">
    <property type="entry name" value="RskA_C"/>
    <property type="match status" value="1"/>
</dbReference>
<keyword evidence="1" id="KW-1133">Transmembrane helix</keyword>
<keyword evidence="4" id="KW-1185">Reference proteome</keyword>